<dbReference type="PANTHER" id="PTHR37316:SF3">
    <property type="entry name" value="TEICHOIC ACID GLYCEROL-PHOSPHATE TRANSFERASE"/>
    <property type="match status" value="1"/>
</dbReference>
<evidence type="ECO:0000256" key="5">
    <source>
        <dbReference type="ARBA" id="ARBA00022944"/>
    </source>
</evidence>
<keyword evidence="5" id="KW-0777">Teichoic acid biosynthesis</keyword>
<keyword evidence="4 7" id="KW-0808">Transferase</keyword>
<dbReference type="InterPro" id="IPR043148">
    <property type="entry name" value="TagF_C"/>
</dbReference>
<gene>
    <name evidence="7" type="primary">tagF_2</name>
    <name evidence="7" type="ORF">NCTC13830_00659</name>
</gene>
<reference evidence="7 8" key="1">
    <citation type="submission" date="2018-06" db="EMBL/GenBank/DDBJ databases">
        <authorList>
            <consortium name="Pathogen Informatics"/>
            <person name="Doyle S."/>
        </authorList>
    </citation>
    <scope>NUCLEOTIDE SEQUENCE [LARGE SCALE GENOMIC DNA]</scope>
    <source>
        <strain evidence="7 8">NCTC13830</strain>
    </source>
</reference>
<dbReference type="Gene3D" id="3.40.50.11820">
    <property type="match status" value="1"/>
</dbReference>
<comment type="similarity">
    <text evidence="2">Belongs to the CDP-glycerol glycerophosphotransferase family.</text>
</comment>
<dbReference type="GO" id="GO:0005886">
    <property type="term" value="C:plasma membrane"/>
    <property type="evidence" value="ECO:0007669"/>
    <property type="project" value="UniProtKB-SubCell"/>
</dbReference>
<keyword evidence="3" id="KW-1003">Cell membrane</keyword>
<dbReference type="PIRSF" id="PIRSF032341">
    <property type="entry name" value="UCP032341_glycerophostrnsf"/>
    <property type="match status" value="1"/>
</dbReference>
<dbReference type="PANTHER" id="PTHR37316">
    <property type="entry name" value="TEICHOIC ACID GLYCEROL-PHOSPHATE PRIMASE"/>
    <property type="match status" value="1"/>
</dbReference>
<name>A0A380FWA7_9STAP</name>
<evidence type="ECO:0000256" key="2">
    <source>
        <dbReference type="ARBA" id="ARBA00010488"/>
    </source>
</evidence>
<dbReference type="Gene3D" id="3.40.50.12580">
    <property type="match status" value="1"/>
</dbReference>
<dbReference type="InterPro" id="IPR051612">
    <property type="entry name" value="Teichoic_Acid_Biosynth"/>
</dbReference>
<dbReference type="EC" id="2.7.8.12" evidence="7"/>
<comment type="subcellular location">
    <subcellularLocation>
        <location evidence="1">Cell membrane</location>
        <topology evidence="1">Peripheral membrane protein</topology>
    </subcellularLocation>
</comment>
<dbReference type="InterPro" id="IPR016993">
    <property type="entry name" value="SA2157_glycerophostrnsf"/>
</dbReference>
<dbReference type="AlphaFoldDB" id="A0A380FWA7"/>
<dbReference type="EMBL" id="UHDO01000001">
    <property type="protein sequence ID" value="SUM43134.1"/>
    <property type="molecule type" value="Genomic_DNA"/>
</dbReference>
<dbReference type="GO" id="GO:0047355">
    <property type="term" value="F:CDP-glycerol glycerophosphotransferase activity"/>
    <property type="evidence" value="ECO:0007669"/>
    <property type="project" value="UniProtKB-EC"/>
</dbReference>
<dbReference type="InterPro" id="IPR007554">
    <property type="entry name" value="Glycerophosphate_synth"/>
</dbReference>
<accession>A0A380FWA7</accession>
<protein>
    <submittedName>
        <fullName evidence="7">Glycosyl/glycerophosphate transferase in teichoic acid biosynthesis</fullName>
        <ecNumber evidence="7">2.7.8.12</ecNumber>
    </submittedName>
</protein>
<organism evidence="7 8">
    <name type="scientific">Staphylococcus petrasii</name>
    <dbReference type="NCBI Taxonomy" id="1276936"/>
    <lineage>
        <taxon>Bacteria</taxon>
        <taxon>Bacillati</taxon>
        <taxon>Bacillota</taxon>
        <taxon>Bacilli</taxon>
        <taxon>Bacillales</taxon>
        <taxon>Staphylococcaceae</taxon>
        <taxon>Staphylococcus</taxon>
    </lineage>
</organism>
<dbReference type="SUPFAM" id="SSF53756">
    <property type="entry name" value="UDP-Glycosyltransferase/glycogen phosphorylase"/>
    <property type="match status" value="1"/>
</dbReference>
<keyword evidence="6" id="KW-0472">Membrane</keyword>
<evidence type="ECO:0000313" key="8">
    <source>
        <dbReference type="Proteomes" id="UP000254047"/>
    </source>
</evidence>
<dbReference type="Proteomes" id="UP000254047">
    <property type="component" value="Unassembled WGS sequence"/>
</dbReference>
<evidence type="ECO:0000256" key="1">
    <source>
        <dbReference type="ARBA" id="ARBA00004202"/>
    </source>
</evidence>
<evidence type="ECO:0000256" key="4">
    <source>
        <dbReference type="ARBA" id="ARBA00022679"/>
    </source>
</evidence>
<evidence type="ECO:0000256" key="6">
    <source>
        <dbReference type="ARBA" id="ARBA00023136"/>
    </source>
</evidence>
<evidence type="ECO:0000313" key="7">
    <source>
        <dbReference type="EMBL" id="SUM43134.1"/>
    </source>
</evidence>
<dbReference type="GO" id="GO:0019350">
    <property type="term" value="P:teichoic acid biosynthetic process"/>
    <property type="evidence" value="ECO:0007669"/>
    <property type="project" value="UniProtKB-KW"/>
</dbReference>
<dbReference type="InterPro" id="IPR043149">
    <property type="entry name" value="TagF_N"/>
</dbReference>
<evidence type="ECO:0000256" key="3">
    <source>
        <dbReference type="ARBA" id="ARBA00022475"/>
    </source>
</evidence>
<proteinExistence type="inferred from homology"/>
<dbReference type="Pfam" id="PF04464">
    <property type="entry name" value="Glyphos_transf"/>
    <property type="match status" value="1"/>
</dbReference>
<sequence length="564" mass="65944">MMIKQINISNMAHLELQLNKAKSAGFSHFIPYSNEIKINQDMLEAVALSDNSVAVDYTIDGMYLNDCRYFGDDKLTFISWMKNINHYPNFIYNIDATLLHLAKYDIHSIMDLAVITALKNEIDIDGHVVFDFNNEMPTSKAFWKSLDTREVKLINHFDLNKLAYIHGHSVPFNKFRFPGKEDEMRFAESWLVTTKFKLPKWMYKKMHQRAVKNHRNLSYVYDKDKSQVKNHIVFLGFDYGYRGNSKYLFNYFVKRNPTTEAYFITNDRRGPYFLPPEAEGNKELIESAKIVVIESYMPDEYKPNGTVIQLWHGTPIKKLFLDSHEPDQNKNIYNYKARKYNKWLQQDYFLLDSANTQGLFETAFPNQNTQFIPYGYPRISHLLHNLNDQSHHKKVKDELGIERTKPVLLYAPTWHASNREDATLTITPELLEQYDVVYKGHVESKAQVPDEVIEAPSHIETQDLLLIADVVLTDYSSIIFDALTIGKKVCLYTPNHEAYEYERGVYEDVMQSLSKVWYTDEDLLLNNLINHTLADIPHHPLVNENNQSLKKLTQLMRDILNDNH</sequence>